<comment type="caution">
    <text evidence="3">The sequence shown here is derived from an EMBL/GenBank/DDBJ whole genome shotgun (WGS) entry which is preliminary data.</text>
</comment>
<dbReference type="Gene3D" id="1.20.1310.10">
    <property type="entry name" value="Cullin Repeats"/>
    <property type="match status" value="1"/>
</dbReference>
<gene>
    <name evidence="3" type="ORF">SLS59_003148</name>
</gene>
<feature type="compositionally biased region" description="Basic and acidic residues" evidence="2">
    <location>
        <begin position="821"/>
        <end position="841"/>
    </location>
</feature>
<feature type="region of interest" description="Disordered" evidence="2">
    <location>
        <begin position="798"/>
        <end position="858"/>
    </location>
</feature>
<dbReference type="PROSITE" id="PS50297">
    <property type="entry name" value="ANK_REP_REGION"/>
    <property type="match status" value="1"/>
</dbReference>
<evidence type="ECO:0000256" key="1">
    <source>
        <dbReference type="PROSITE-ProRule" id="PRU00023"/>
    </source>
</evidence>
<protein>
    <recommendedName>
        <fullName evidence="5">Ankyrin repeat protein</fullName>
    </recommendedName>
</protein>
<dbReference type="InterPro" id="IPR002110">
    <property type="entry name" value="Ankyrin_rpt"/>
</dbReference>
<sequence>MVGAIVAILEYHLADAGGFGAFFRAVEVIRAYYDALDHEDRVDQHVDLETELYAPVTTYIEDFLRKTWTAFDETSDEAHVRFFLRQRQTYRGAVNHIEHLFRYLESRIVPGQEESETQAPSSRPRLLQLWRRCFTTDFKPRLEKAIFALLRAQRGYTKIRRLSSTNQPLKCPGKTDDDRISIIRDLIESLISRDEDEDSSKPSSELYRSFQSGLLAAVEDYYSSEVLQLRADLKACKEDYTHWYLNRLSVEKEFFPEDADAETFQKPWIKAFHKAYFKKELVIFYHDIGGQYSNGQEEALSAAAANKSYDDMIRHFTHEKRDLSRQASLGCTALHAAVLANNNTLVKSILKQGAYADVEDDNKQTAGHLAVLTRNLDALNQLFTQPTAFAVQDMNNRTISKLMEDTGVKALGSDWEEALRIATSLEQTAWLFDKPLDDKDIEGDFKPTIFGFESGVYKAPEKRHGLADILKDDDIYREQMESDADFLWLHLPANNMRWVGLLMLRYSHCNREPERNKILSEDLRIERLHTGNGGFPHARYMRPVCRSIGTLDGYVFMMPYIHWEFAETFTAMTKYAREAKSQSKGTTLSIESDAHKRLMQLYMSPDPSTSQKEWKRRVMNQLHIRRSLDQYHYHALSDTDRRDKDQLMSRIYQRTKEPAGSGKPKDREMIVVVDQLWLCVLKDSEHAVLRRGSALTTAYAETVFTSFSGRWSKDLPHDVKTDKTDVLENILRDRSRVPPAHDLAGRIIHKCLTSCLDPVANRAKALQFLEFYNTEIGRVADEETEHFRAFRDSVRRITGEDKADDEQKTLQETGKNLRAQDLQDSREERVRRDEKNLKDRTASQNKRSPQTEDATNQDVAQIEHDPFQVAEEICLLEQIKDVQDELHIFEIVLQDQKEVIDQFCKLPIIRDHEYGSRALRSVDNYQAQVKRLTEHADHTYKAVRTR</sequence>
<organism evidence="3 4">
    <name type="scientific">Nothophoma quercina</name>
    <dbReference type="NCBI Taxonomy" id="749835"/>
    <lineage>
        <taxon>Eukaryota</taxon>
        <taxon>Fungi</taxon>
        <taxon>Dikarya</taxon>
        <taxon>Ascomycota</taxon>
        <taxon>Pezizomycotina</taxon>
        <taxon>Dothideomycetes</taxon>
        <taxon>Pleosporomycetidae</taxon>
        <taxon>Pleosporales</taxon>
        <taxon>Pleosporineae</taxon>
        <taxon>Didymellaceae</taxon>
        <taxon>Nothophoma</taxon>
    </lineage>
</organism>
<name>A0ABR3RNK7_9PLEO</name>
<dbReference type="PANTHER" id="PTHR47685:SF1">
    <property type="entry name" value="MAGNESIUM TRANSPORT PROTEIN CORA"/>
    <property type="match status" value="1"/>
</dbReference>
<accession>A0ABR3RNK7</accession>
<evidence type="ECO:0000313" key="4">
    <source>
        <dbReference type="Proteomes" id="UP001521222"/>
    </source>
</evidence>
<evidence type="ECO:0008006" key="5">
    <source>
        <dbReference type="Google" id="ProtNLM"/>
    </source>
</evidence>
<dbReference type="InterPro" id="IPR050829">
    <property type="entry name" value="CorA_MIT"/>
</dbReference>
<dbReference type="EMBL" id="JAKIXB020000008">
    <property type="protein sequence ID" value="KAL1606024.1"/>
    <property type="molecule type" value="Genomic_DNA"/>
</dbReference>
<evidence type="ECO:0000313" key="3">
    <source>
        <dbReference type="EMBL" id="KAL1606024.1"/>
    </source>
</evidence>
<feature type="repeat" description="ANK" evidence="1">
    <location>
        <begin position="329"/>
        <end position="361"/>
    </location>
</feature>
<dbReference type="PANTHER" id="PTHR47685">
    <property type="entry name" value="MAGNESIUM TRANSPORT PROTEIN CORA"/>
    <property type="match status" value="1"/>
</dbReference>
<feature type="compositionally biased region" description="Polar residues" evidence="2">
    <location>
        <begin position="842"/>
        <end position="858"/>
    </location>
</feature>
<keyword evidence="1" id="KW-0040">ANK repeat</keyword>
<reference evidence="3 4" key="1">
    <citation type="submission" date="2024-02" db="EMBL/GenBank/DDBJ databases">
        <title>De novo assembly and annotation of 12 fungi associated with fruit tree decline syndrome in Ontario, Canada.</title>
        <authorList>
            <person name="Sulman M."/>
            <person name="Ellouze W."/>
            <person name="Ilyukhin E."/>
        </authorList>
    </citation>
    <scope>NUCLEOTIDE SEQUENCE [LARGE SCALE GENOMIC DNA]</scope>
    <source>
        <strain evidence="3 4">M97-236</strain>
    </source>
</reference>
<dbReference type="InterPro" id="IPR036770">
    <property type="entry name" value="Ankyrin_rpt-contain_sf"/>
</dbReference>
<feature type="compositionally biased region" description="Basic and acidic residues" evidence="2">
    <location>
        <begin position="798"/>
        <end position="809"/>
    </location>
</feature>
<dbReference type="Pfam" id="PF12796">
    <property type="entry name" value="Ank_2"/>
    <property type="match status" value="1"/>
</dbReference>
<dbReference type="PROSITE" id="PS50088">
    <property type="entry name" value="ANK_REPEAT"/>
    <property type="match status" value="1"/>
</dbReference>
<dbReference type="SUPFAM" id="SSF48403">
    <property type="entry name" value="Ankyrin repeat"/>
    <property type="match status" value="1"/>
</dbReference>
<keyword evidence="4" id="KW-1185">Reference proteome</keyword>
<evidence type="ECO:0000256" key="2">
    <source>
        <dbReference type="SAM" id="MobiDB-lite"/>
    </source>
</evidence>
<dbReference type="Proteomes" id="UP001521222">
    <property type="component" value="Unassembled WGS sequence"/>
</dbReference>
<dbReference type="Gene3D" id="1.25.40.20">
    <property type="entry name" value="Ankyrin repeat-containing domain"/>
    <property type="match status" value="1"/>
</dbReference>
<dbReference type="InterPro" id="IPR016159">
    <property type="entry name" value="Cullin_repeat-like_dom_sf"/>
</dbReference>
<dbReference type="SUPFAM" id="SSF74788">
    <property type="entry name" value="Cullin repeat-like"/>
    <property type="match status" value="1"/>
</dbReference>
<proteinExistence type="predicted"/>
<dbReference type="SMART" id="SM00248">
    <property type="entry name" value="ANK"/>
    <property type="match status" value="2"/>
</dbReference>